<dbReference type="PANTHER" id="PTHR46361">
    <property type="entry name" value="ELECTRON CARRIER/ PROTEIN DISULFIDE OXIDOREDUCTASE"/>
    <property type="match status" value="1"/>
</dbReference>
<dbReference type="Proteomes" id="UP001596043">
    <property type="component" value="Unassembled WGS sequence"/>
</dbReference>
<evidence type="ECO:0000256" key="1">
    <source>
        <dbReference type="SAM" id="MobiDB-lite"/>
    </source>
</evidence>
<keyword evidence="4" id="KW-1185">Reference proteome</keyword>
<evidence type="ECO:0000313" key="4">
    <source>
        <dbReference type="Proteomes" id="UP001596043"/>
    </source>
</evidence>
<accession>A0ABV9HX64</accession>
<evidence type="ECO:0000313" key="3">
    <source>
        <dbReference type="EMBL" id="MFC4634757.1"/>
    </source>
</evidence>
<dbReference type="RefSeq" id="WP_379979324.1">
    <property type="nucleotide sequence ID" value="NZ_JBHSFV010000007.1"/>
</dbReference>
<dbReference type="Pfam" id="PF04784">
    <property type="entry name" value="DUF547"/>
    <property type="match status" value="1"/>
</dbReference>
<name>A0ABV9HX64_9FLAO</name>
<organism evidence="3 4">
    <name type="scientific">Dokdonia ponticola</name>
    <dbReference type="NCBI Taxonomy" id="2041041"/>
    <lineage>
        <taxon>Bacteria</taxon>
        <taxon>Pseudomonadati</taxon>
        <taxon>Bacteroidota</taxon>
        <taxon>Flavobacteriia</taxon>
        <taxon>Flavobacteriales</taxon>
        <taxon>Flavobacteriaceae</taxon>
        <taxon>Dokdonia</taxon>
    </lineage>
</organism>
<gene>
    <name evidence="3" type="ORF">ACFO3O_12615</name>
</gene>
<dbReference type="PANTHER" id="PTHR46361:SF3">
    <property type="entry name" value="ELECTRON CARRIER_ PROTEIN DISULFIDE OXIDOREDUCTASE"/>
    <property type="match status" value="1"/>
</dbReference>
<dbReference type="PROSITE" id="PS51257">
    <property type="entry name" value="PROKAR_LIPOPROTEIN"/>
    <property type="match status" value="1"/>
</dbReference>
<comment type="caution">
    <text evidence="3">The sequence shown here is derived from an EMBL/GenBank/DDBJ whole genome shotgun (WGS) entry which is preliminary data.</text>
</comment>
<reference evidence="4" key="1">
    <citation type="journal article" date="2019" name="Int. J. Syst. Evol. Microbiol.">
        <title>The Global Catalogue of Microorganisms (GCM) 10K type strain sequencing project: providing services to taxonomists for standard genome sequencing and annotation.</title>
        <authorList>
            <consortium name="The Broad Institute Genomics Platform"/>
            <consortium name="The Broad Institute Genome Sequencing Center for Infectious Disease"/>
            <person name="Wu L."/>
            <person name="Ma J."/>
        </authorList>
    </citation>
    <scope>NUCLEOTIDE SEQUENCE [LARGE SCALE GENOMIC DNA]</scope>
    <source>
        <strain evidence="4">YJ-61-S</strain>
    </source>
</reference>
<evidence type="ECO:0000259" key="2">
    <source>
        <dbReference type="Pfam" id="PF04784"/>
    </source>
</evidence>
<feature type="compositionally biased region" description="Basic and acidic residues" evidence="1">
    <location>
        <begin position="48"/>
        <end position="67"/>
    </location>
</feature>
<feature type="region of interest" description="Disordered" evidence="1">
    <location>
        <begin position="48"/>
        <end position="86"/>
    </location>
</feature>
<protein>
    <submittedName>
        <fullName evidence="3">DUF547 domain-containing protein</fullName>
    </submittedName>
</protein>
<feature type="domain" description="DUF547" evidence="2">
    <location>
        <begin position="146"/>
        <end position="250"/>
    </location>
</feature>
<sequence>MKYHILTGILLACTLIACGGSKKIVNTEQIKQVATVEEKAEKETVIEREAPEVEKDIMETPKKEPQKEISTPQNTDTKTHDENETVADTSVPDKIPLEAFDHTNYNNLVATYVSNEGNVNYEGFKRNWNTLRNYIKALGENMPTDAWTTEDKLAYWMNAYNAMTVDLILRNYPLESIKDIKDPWGQRFWKLGDKYYNLNEIEHKILRKMGDARIHFGINCASFSCPPLLNEAFTAQKVDAQLDTLARRFVNDTQRNTITPNSIEISEIFNWFAKDFKTNGSVIDFLNQYSDTQIASNAKKKYKEYNWSLNK</sequence>
<proteinExistence type="predicted"/>
<dbReference type="EMBL" id="JBHSFV010000007">
    <property type="protein sequence ID" value="MFC4634757.1"/>
    <property type="molecule type" value="Genomic_DNA"/>
</dbReference>
<dbReference type="InterPro" id="IPR006869">
    <property type="entry name" value="DUF547"/>
</dbReference>